<gene>
    <name evidence="1" type="ORF">T190115A13A_230014</name>
</gene>
<evidence type="ECO:0008006" key="3">
    <source>
        <dbReference type="Google" id="ProtNLM"/>
    </source>
</evidence>
<comment type="caution">
    <text evidence="1">The sequence shown here is derived from an EMBL/GenBank/DDBJ whole genome shotgun (WGS) entry which is preliminary data.</text>
</comment>
<proteinExistence type="predicted"/>
<evidence type="ECO:0000313" key="1">
    <source>
        <dbReference type="EMBL" id="CAL2106485.1"/>
    </source>
</evidence>
<evidence type="ECO:0000313" key="2">
    <source>
        <dbReference type="Proteomes" id="UP001497602"/>
    </source>
</evidence>
<keyword evidence="2" id="KW-1185">Reference proteome</keyword>
<name>A0ABP1FD22_9FLAO</name>
<accession>A0ABP1FD22</accession>
<reference evidence="1 2" key="1">
    <citation type="submission" date="2024-05" db="EMBL/GenBank/DDBJ databases">
        <authorList>
            <person name="Duchaud E."/>
        </authorList>
    </citation>
    <scope>NUCLEOTIDE SEQUENCE [LARGE SCALE GENOMIC DNA]</scope>
    <source>
        <strain evidence="1">Ena-SAMPLE-TAB-13-05-2024-13:56:06:370-140305</strain>
    </source>
</reference>
<organism evidence="1 2">
    <name type="scientific">Tenacibaculum vairaonense</name>
    <dbReference type="NCBI Taxonomy" id="3137860"/>
    <lineage>
        <taxon>Bacteria</taxon>
        <taxon>Pseudomonadati</taxon>
        <taxon>Bacteroidota</taxon>
        <taxon>Flavobacteriia</taxon>
        <taxon>Flavobacteriales</taxon>
        <taxon>Flavobacteriaceae</taxon>
        <taxon>Tenacibaculum</taxon>
    </lineage>
</organism>
<dbReference type="EMBL" id="CAXJRC010000015">
    <property type="protein sequence ID" value="CAL2106485.1"/>
    <property type="molecule type" value="Genomic_DNA"/>
</dbReference>
<sequence>MKKTILNLGKALKKEELKTIKGNGIGGNNDGCGWGFCRNLFGRCSMLACQGHMV</sequence>
<dbReference type="RefSeq" id="WP_348738252.1">
    <property type="nucleotide sequence ID" value="NZ_CAXJRC010000015.1"/>
</dbReference>
<protein>
    <recommendedName>
        <fullName evidence="3">Bacteriocin</fullName>
    </recommendedName>
</protein>
<dbReference type="Proteomes" id="UP001497602">
    <property type="component" value="Unassembled WGS sequence"/>
</dbReference>